<dbReference type="CDD" id="cd00513">
    <property type="entry name" value="Ribosomal_L32_L32e"/>
    <property type="match status" value="1"/>
</dbReference>
<protein>
    <recommendedName>
        <fullName evidence="4 5">Large ribosomal subunit protein eL32</fullName>
    </recommendedName>
</protein>
<comment type="similarity">
    <text evidence="1 5">Belongs to the eukaryotic ribosomal protein eL32 family.</text>
</comment>
<accession>A0A0A7GGV3</accession>
<dbReference type="InterPro" id="IPR001515">
    <property type="entry name" value="Ribosomal_eL32"/>
</dbReference>
<gene>
    <name evidence="5" type="primary">rpl32e</name>
    <name evidence="6" type="ORF">GACE_2238</name>
</gene>
<dbReference type="GeneID" id="24798801"/>
<organism evidence="6 7">
    <name type="scientific">Geoglobus acetivorans</name>
    <dbReference type="NCBI Taxonomy" id="565033"/>
    <lineage>
        <taxon>Archaea</taxon>
        <taxon>Methanobacteriati</taxon>
        <taxon>Methanobacteriota</taxon>
        <taxon>Archaeoglobi</taxon>
        <taxon>Archaeoglobales</taxon>
        <taxon>Archaeoglobaceae</taxon>
        <taxon>Geoglobus</taxon>
    </lineage>
</organism>
<keyword evidence="2 5" id="KW-0689">Ribosomal protein</keyword>
<dbReference type="GO" id="GO:0003735">
    <property type="term" value="F:structural constituent of ribosome"/>
    <property type="evidence" value="ECO:0007669"/>
    <property type="project" value="InterPro"/>
</dbReference>
<dbReference type="AlphaFoldDB" id="A0A0A7GGV3"/>
<dbReference type="InterPro" id="IPR036351">
    <property type="entry name" value="Ribosomal_eL32_sf"/>
</dbReference>
<reference evidence="6 7" key="1">
    <citation type="journal article" date="2015" name="Appl. Environ. Microbiol.">
        <title>The Geoglobus acetivorans genome: Fe(III) reduction, acetate utilization, autotrophic growth, and degradation of aromatic compounds in a hyperthermophilic archaeon.</title>
        <authorList>
            <person name="Mardanov A.V."/>
            <person name="Slododkina G.B."/>
            <person name="Slobodkin A.I."/>
            <person name="Beletsky A.V."/>
            <person name="Gavrilov S.N."/>
            <person name="Kublanov I.V."/>
            <person name="Bonch-Osmolovskaya E.A."/>
            <person name="Skryabin K.G."/>
            <person name="Ravin N.V."/>
        </authorList>
    </citation>
    <scope>NUCLEOTIDE SEQUENCE [LARGE SCALE GENOMIC DNA]</scope>
    <source>
        <strain evidence="6 7">SBH6</strain>
    </source>
</reference>
<dbReference type="KEGG" id="gac:GACE_2238"/>
<evidence type="ECO:0000256" key="4">
    <source>
        <dbReference type="ARBA" id="ARBA00035229"/>
    </source>
</evidence>
<evidence type="ECO:0000256" key="5">
    <source>
        <dbReference type="HAMAP-Rule" id="MF_00810"/>
    </source>
</evidence>
<dbReference type="SMART" id="SM01393">
    <property type="entry name" value="Ribosomal_L32e"/>
    <property type="match status" value="1"/>
</dbReference>
<evidence type="ECO:0000313" key="6">
    <source>
        <dbReference type="EMBL" id="AIY91259.1"/>
    </source>
</evidence>
<dbReference type="GO" id="GO:0022625">
    <property type="term" value="C:cytosolic large ribosomal subunit"/>
    <property type="evidence" value="ECO:0007669"/>
    <property type="project" value="TreeGrafter"/>
</dbReference>
<dbReference type="GO" id="GO:0006412">
    <property type="term" value="P:translation"/>
    <property type="evidence" value="ECO:0007669"/>
    <property type="project" value="UniProtKB-UniRule"/>
</dbReference>
<evidence type="ECO:0000256" key="1">
    <source>
        <dbReference type="ARBA" id="ARBA00008431"/>
    </source>
</evidence>
<dbReference type="SUPFAM" id="SSF52042">
    <property type="entry name" value="Ribosomal protein L32e"/>
    <property type="match status" value="1"/>
</dbReference>
<dbReference type="EMBL" id="CP009552">
    <property type="protein sequence ID" value="AIY91259.1"/>
    <property type="molecule type" value="Genomic_DNA"/>
</dbReference>
<dbReference type="eggNOG" id="arCOG00781">
    <property type="taxonomic scope" value="Archaea"/>
</dbReference>
<dbReference type="Proteomes" id="UP000030624">
    <property type="component" value="Chromosome"/>
</dbReference>
<proteinExistence type="inferred from homology"/>
<keyword evidence="3 5" id="KW-0687">Ribonucleoprotein</keyword>
<evidence type="ECO:0000256" key="3">
    <source>
        <dbReference type="ARBA" id="ARBA00023274"/>
    </source>
</evidence>
<dbReference type="Pfam" id="PF01655">
    <property type="entry name" value="Ribosomal_L32e"/>
    <property type="match status" value="1"/>
</dbReference>
<evidence type="ECO:0000256" key="2">
    <source>
        <dbReference type="ARBA" id="ARBA00022980"/>
    </source>
</evidence>
<dbReference type="HOGENOM" id="CLU_071479_3_1_2"/>
<dbReference type="RefSeq" id="WP_048093397.1">
    <property type="nucleotide sequence ID" value="NZ_CP009552.1"/>
</dbReference>
<dbReference type="NCBIfam" id="NF006332">
    <property type="entry name" value="PRK08562.1"/>
    <property type="match status" value="1"/>
</dbReference>
<dbReference type="PANTHER" id="PTHR23413">
    <property type="entry name" value="60S RIBOSOMAL PROTEIN L32 AND DNA-DIRECTED RNA POLYMERASE II, SUBUNIT N"/>
    <property type="match status" value="1"/>
</dbReference>
<evidence type="ECO:0000313" key="7">
    <source>
        <dbReference type="Proteomes" id="UP000030624"/>
    </source>
</evidence>
<sequence length="137" mass="15996">MNPNLPKEKVKLLRLRRRMKSRKPEFRHFEAHKKLKLRDLGWRRPRGRHSKWRERYGGKWSGRVLPNPGFSSPAGVRGLHPSGYEEVLVHNPKELENVNPEFQAVRIASRVGLKKRLLIEEKAKELGIKVLNPVKGD</sequence>
<name>A0A0A7GGV3_GEOAI</name>
<dbReference type="PANTHER" id="PTHR23413:SF1">
    <property type="entry name" value="RIBOSOMAL PROTEIN L32"/>
    <property type="match status" value="1"/>
</dbReference>
<dbReference type="InterPro" id="IPR023654">
    <property type="entry name" value="Ribosomal_eL32_arc"/>
</dbReference>
<dbReference type="STRING" id="565033.GACE_2238"/>
<dbReference type="HAMAP" id="MF_00810">
    <property type="entry name" value="Ribosomal_eL32"/>
    <property type="match status" value="1"/>
</dbReference>